<dbReference type="EMBL" id="CP001801">
    <property type="protein sequence ID" value="ACX96039.1"/>
    <property type="molecule type" value="Genomic_DNA"/>
</dbReference>
<accession>D0L016</accession>
<dbReference type="HOGENOM" id="CLU_3216982_0_0_6"/>
<name>D0L016_HALNC</name>
<dbReference type="Proteomes" id="UP000009102">
    <property type="component" value="Chromosome"/>
</dbReference>
<dbReference type="STRING" id="555778.Hneap_1203"/>
<protein>
    <submittedName>
        <fullName evidence="1">Uncharacterized protein</fullName>
    </submittedName>
</protein>
<sequence>MLGNTSMEKNGYSRLDFFYKTLMSYKIKMPVTQRVHLTNNNETN</sequence>
<evidence type="ECO:0000313" key="1">
    <source>
        <dbReference type="EMBL" id="ACX96039.1"/>
    </source>
</evidence>
<keyword evidence="2" id="KW-1185">Reference proteome</keyword>
<dbReference type="KEGG" id="hna:Hneap_1203"/>
<evidence type="ECO:0000313" key="2">
    <source>
        <dbReference type="Proteomes" id="UP000009102"/>
    </source>
</evidence>
<reference evidence="1 2" key="1">
    <citation type="submission" date="2009-10" db="EMBL/GenBank/DDBJ databases">
        <title>Complete sequence of Halothiobacillus neapolitanus c2.</title>
        <authorList>
            <consortium name="US DOE Joint Genome Institute"/>
            <person name="Lucas S."/>
            <person name="Copeland A."/>
            <person name="Lapidus A."/>
            <person name="Glavina del Rio T."/>
            <person name="Tice H."/>
            <person name="Bruce D."/>
            <person name="Goodwin L."/>
            <person name="Pitluck S."/>
            <person name="Davenport K."/>
            <person name="Brettin T."/>
            <person name="Detter J.C."/>
            <person name="Han C."/>
            <person name="Tapia R."/>
            <person name="Larimer F."/>
            <person name="Land M."/>
            <person name="Hauser L."/>
            <person name="Kyrpides N."/>
            <person name="Mikhailova N."/>
            <person name="Kerfeld C."/>
            <person name="Cannon G."/>
            <person name="Heinhort S."/>
        </authorList>
    </citation>
    <scope>NUCLEOTIDE SEQUENCE [LARGE SCALE GENOMIC DNA]</scope>
    <source>
        <strain evidence="2">ATCC 23641 / c2</strain>
    </source>
</reference>
<dbReference type="AlphaFoldDB" id="D0L016"/>
<organism evidence="1 2">
    <name type="scientific">Halothiobacillus neapolitanus (strain ATCC 23641 / DSM 15147 / CIP 104769 / NCIMB 8539 / c2)</name>
    <name type="common">Thiobacillus neapolitanus</name>
    <dbReference type="NCBI Taxonomy" id="555778"/>
    <lineage>
        <taxon>Bacteria</taxon>
        <taxon>Pseudomonadati</taxon>
        <taxon>Pseudomonadota</taxon>
        <taxon>Gammaproteobacteria</taxon>
        <taxon>Chromatiales</taxon>
        <taxon>Halothiobacillaceae</taxon>
        <taxon>Halothiobacillus</taxon>
    </lineage>
</organism>
<gene>
    <name evidence="1" type="ordered locus">Hneap_1203</name>
</gene>
<proteinExistence type="predicted"/>